<accession>A0AAV4ERA1</accession>
<protein>
    <submittedName>
        <fullName evidence="1">Uncharacterized protein</fullName>
    </submittedName>
</protein>
<dbReference type="AlphaFoldDB" id="A0AAV4ERA1"/>
<sequence>MEENFEMARKVCTEVTGIPGSGDLGARLTPGSTPIGDCSHIVNNVQAFSEVALGPALSLLKNKPSGEKQTNLRMRALLIYLI</sequence>
<comment type="caution">
    <text evidence="1">The sequence shown here is derived from an EMBL/GenBank/DDBJ whole genome shotgun (WGS) entry which is preliminary data.</text>
</comment>
<evidence type="ECO:0000313" key="1">
    <source>
        <dbReference type="EMBL" id="GFR63668.1"/>
    </source>
</evidence>
<name>A0AAV4ERA1_9GAST</name>
<reference evidence="1 2" key="1">
    <citation type="journal article" date="2021" name="Elife">
        <title>Chloroplast acquisition without the gene transfer in kleptoplastic sea slugs, Plakobranchus ocellatus.</title>
        <authorList>
            <person name="Maeda T."/>
            <person name="Takahashi S."/>
            <person name="Yoshida T."/>
            <person name="Shimamura S."/>
            <person name="Takaki Y."/>
            <person name="Nagai Y."/>
            <person name="Toyoda A."/>
            <person name="Suzuki Y."/>
            <person name="Arimoto A."/>
            <person name="Ishii H."/>
            <person name="Satoh N."/>
            <person name="Nishiyama T."/>
            <person name="Hasebe M."/>
            <person name="Maruyama T."/>
            <person name="Minagawa J."/>
            <person name="Obokata J."/>
            <person name="Shigenobu S."/>
        </authorList>
    </citation>
    <scope>NUCLEOTIDE SEQUENCE [LARGE SCALE GENOMIC DNA]</scope>
</reference>
<keyword evidence="2" id="KW-1185">Reference proteome</keyword>
<gene>
    <name evidence="1" type="ORF">ElyMa_001900900</name>
</gene>
<evidence type="ECO:0000313" key="2">
    <source>
        <dbReference type="Proteomes" id="UP000762676"/>
    </source>
</evidence>
<dbReference type="EMBL" id="BMAT01003862">
    <property type="protein sequence ID" value="GFR63668.1"/>
    <property type="molecule type" value="Genomic_DNA"/>
</dbReference>
<dbReference type="Proteomes" id="UP000762676">
    <property type="component" value="Unassembled WGS sequence"/>
</dbReference>
<organism evidence="1 2">
    <name type="scientific">Elysia marginata</name>
    <dbReference type="NCBI Taxonomy" id="1093978"/>
    <lineage>
        <taxon>Eukaryota</taxon>
        <taxon>Metazoa</taxon>
        <taxon>Spiralia</taxon>
        <taxon>Lophotrochozoa</taxon>
        <taxon>Mollusca</taxon>
        <taxon>Gastropoda</taxon>
        <taxon>Heterobranchia</taxon>
        <taxon>Euthyneura</taxon>
        <taxon>Panpulmonata</taxon>
        <taxon>Sacoglossa</taxon>
        <taxon>Placobranchoidea</taxon>
        <taxon>Plakobranchidae</taxon>
        <taxon>Elysia</taxon>
    </lineage>
</organism>
<proteinExistence type="predicted"/>